<dbReference type="SMART" id="SM01065">
    <property type="entry name" value="CBM_2"/>
    <property type="match status" value="1"/>
</dbReference>
<dbReference type="SUPFAM" id="SSF49452">
    <property type="entry name" value="Starch-binding domain-like"/>
    <property type="match status" value="1"/>
</dbReference>
<evidence type="ECO:0000256" key="1">
    <source>
        <dbReference type="SAM" id="MobiDB-lite"/>
    </source>
</evidence>
<dbReference type="CDD" id="cd05467">
    <property type="entry name" value="CBM20"/>
    <property type="match status" value="1"/>
</dbReference>
<reference evidence="3" key="2">
    <citation type="journal article" date="2022" name="Hortic Res">
        <title>The genome of Dioscorea zingiberensis sheds light on the biosynthesis, origin and evolution of the medicinally important diosgenin saponins.</title>
        <authorList>
            <person name="Li Y."/>
            <person name="Tan C."/>
            <person name="Li Z."/>
            <person name="Guo J."/>
            <person name="Li S."/>
            <person name="Chen X."/>
            <person name="Wang C."/>
            <person name="Dai X."/>
            <person name="Yang H."/>
            <person name="Song W."/>
            <person name="Hou L."/>
            <person name="Xu J."/>
            <person name="Tong Z."/>
            <person name="Xu A."/>
            <person name="Yuan X."/>
            <person name="Wang W."/>
            <person name="Yang Q."/>
            <person name="Chen L."/>
            <person name="Sun Z."/>
            <person name="Wang K."/>
            <person name="Pan B."/>
            <person name="Chen J."/>
            <person name="Bao Y."/>
            <person name="Liu F."/>
            <person name="Qi X."/>
            <person name="Gang D.R."/>
            <person name="Wen J."/>
            <person name="Li J."/>
        </authorList>
    </citation>
    <scope>NUCLEOTIDE SEQUENCE</scope>
    <source>
        <strain evidence="3">Dzin_1.0</strain>
    </source>
</reference>
<dbReference type="GO" id="GO:2001070">
    <property type="term" value="F:starch binding"/>
    <property type="evidence" value="ECO:0007669"/>
    <property type="project" value="InterPro"/>
</dbReference>
<dbReference type="InterPro" id="IPR002044">
    <property type="entry name" value="CBM20"/>
</dbReference>
<feature type="compositionally biased region" description="Basic and acidic residues" evidence="1">
    <location>
        <begin position="184"/>
        <end position="193"/>
    </location>
</feature>
<dbReference type="OrthoDB" id="550577at2759"/>
<dbReference type="InterPro" id="IPR013783">
    <property type="entry name" value="Ig-like_fold"/>
</dbReference>
<protein>
    <recommendedName>
        <fullName evidence="2">CBM20 domain-containing protein</fullName>
    </recommendedName>
</protein>
<proteinExistence type="predicted"/>
<keyword evidence="4" id="KW-1185">Reference proteome</keyword>
<evidence type="ECO:0000313" key="4">
    <source>
        <dbReference type="Proteomes" id="UP001085076"/>
    </source>
</evidence>
<accession>A0A9D5D9L1</accession>
<feature type="region of interest" description="Disordered" evidence="1">
    <location>
        <begin position="184"/>
        <end position="222"/>
    </location>
</feature>
<dbReference type="PROSITE" id="PS51166">
    <property type="entry name" value="CBM20"/>
    <property type="match status" value="1"/>
</dbReference>
<dbReference type="AlphaFoldDB" id="A0A9D5D9L1"/>
<gene>
    <name evidence="3" type="ORF">J5N97_006231</name>
</gene>
<dbReference type="EMBL" id="JAGGNH010000001">
    <property type="protein sequence ID" value="KAJ0987875.1"/>
    <property type="molecule type" value="Genomic_DNA"/>
</dbReference>
<name>A0A9D5D9L1_9LILI</name>
<feature type="domain" description="CBM20" evidence="2">
    <location>
        <begin position="1"/>
        <end position="97"/>
    </location>
</feature>
<evidence type="ECO:0000259" key="2">
    <source>
        <dbReference type="PROSITE" id="PS51166"/>
    </source>
</evidence>
<dbReference type="Gene3D" id="2.60.40.10">
    <property type="entry name" value="Immunoglobulins"/>
    <property type="match status" value="1"/>
</dbReference>
<reference evidence="3" key="1">
    <citation type="submission" date="2021-03" db="EMBL/GenBank/DDBJ databases">
        <authorList>
            <person name="Li Z."/>
            <person name="Yang C."/>
        </authorList>
    </citation>
    <scope>NUCLEOTIDE SEQUENCE</scope>
    <source>
        <strain evidence="3">Dzin_1.0</strain>
        <tissue evidence="3">Leaf</tissue>
    </source>
</reference>
<dbReference type="GO" id="GO:0016020">
    <property type="term" value="C:membrane"/>
    <property type="evidence" value="ECO:0007669"/>
    <property type="project" value="TreeGrafter"/>
</dbReference>
<dbReference type="Pfam" id="PF00686">
    <property type="entry name" value="CBM_20"/>
    <property type="match status" value="1"/>
</dbReference>
<feature type="compositionally biased region" description="Polar residues" evidence="1">
    <location>
        <begin position="211"/>
        <end position="221"/>
    </location>
</feature>
<dbReference type="Proteomes" id="UP001085076">
    <property type="component" value="Miscellaneous, Linkage group lg01"/>
</dbReference>
<evidence type="ECO:0000313" key="3">
    <source>
        <dbReference type="EMBL" id="KAJ0987875.1"/>
    </source>
</evidence>
<organism evidence="3 4">
    <name type="scientific">Dioscorea zingiberensis</name>
    <dbReference type="NCBI Taxonomy" id="325984"/>
    <lineage>
        <taxon>Eukaryota</taxon>
        <taxon>Viridiplantae</taxon>
        <taxon>Streptophyta</taxon>
        <taxon>Embryophyta</taxon>
        <taxon>Tracheophyta</taxon>
        <taxon>Spermatophyta</taxon>
        <taxon>Magnoliopsida</taxon>
        <taxon>Liliopsida</taxon>
        <taxon>Dioscoreales</taxon>
        <taxon>Dioscoreaceae</taxon>
        <taxon>Dioscorea</taxon>
    </lineage>
</organism>
<comment type="caution">
    <text evidence="3">The sequence shown here is derived from an EMBL/GenBank/DDBJ whole genome shotgun (WGS) entry which is preliminary data.</text>
</comment>
<sequence length="249" mass="27602">MHVKFVLHKECLFGQQFLMVGNEGMFGLWDPTNAIPMEWSDGHVWTIELDIPVGRSIQFKFILQSPSGEISWQPGPDRCLHIWETAKRIIFLEDWEDADKQKILEEEAVAPVMFKDSDISSNASVGVLADVINDALGSIKISSKDDTLVGDPVLVPGLAPIPFTSDLHKGEEFNAMQLHDELQEAPADDHDSGESPGPDDALLFPEKLNSEEPNSQTTSDVSRNDMLWGQNQLQQLLLNLGFSINPPAA</sequence>
<dbReference type="InterPro" id="IPR013784">
    <property type="entry name" value="Carb-bd-like_fold"/>
</dbReference>
<dbReference type="PANTHER" id="PTHR15048">
    <property type="entry name" value="STARCH-BINDING DOMAIN-CONTAINING PROTEIN 1"/>
    <property type="match status" value="1"/>
</dbReference>
<dbReference type="PANTHER" id="PTHR15048:SF0">
    <property type="entry name" value="STARCH-BINDING DOMAIN-CONTAINING PROTEIN 1"/>
    <property type="match status" value="1"/>
</dbReference>